<organism evidence="1">
    <name type="scientific">Leviviridae sp</name>
    <dbReference type="NCBI Taxonomy" id="2027243"/>
    <lineage>
        <taxon>Viruses</taxon>
        <taxon>Riboviria</taxon>
        <taxon>Orthornavirae</taxon>
        <taxon>Lenarviricota</taxon>
        <taxon>Leviviricetes</taxon>
        <taxon>Norzivirales</taxon>
        <taxon>Fiersviridae</taxon>
    </lineage>
</organism>
<dbReference type="InterPro" id="IPR054457">
    <property type="entry name" value="PhiCb5_coat"/>
</dbReference>
<evidence type="ECO:0000313" key="1">
    <source>
        <dbReference type="EMBL" id="QDH91532.1"/>
    </source>
</evidence>
<reference evidence="1" key="1">
    <citation type="submission" date="2019-05" db="EMBL/GenBank/DDBJ databases">
        <title>Metatranscriptomic reconstruction reveals RNA viruses with the potential to shape carbon cycling in soil.</title>
        <authorList>
            <person name="Starr E.P."/>
            <person name="Nuccio E."/>
            <person name="Pett-Ridge J."/>
            <person name="Banfield J.F."/>
            <person name="Firestone M.K."/>
        </authorList>
    </citation>
    <scope>NUCLEOTIDE SEQUENCE</scope>
    <source>
        <strain evidence="1">H2_Rhizo_Litter_49_scaffold_1231</strain>
    </source>
</reference>
<accession>A0A514DD46</accession>
<dbReference type="Gene3D" id="2.40.160.220">
    <property type="match status" value="1"/>
</dbReference>
<sequence length="123" mass="13429">MAFNDPAVVTINAVAKNLIRINQDGLGSIYRLRSATDDITMTSKNSTYVDKKTGQNMDRHSLDIVQTVFATSTLPAFRRHAYVVFENQQGDTLTDPVNVASGLLTFLTASSNANLSKMVNSES</sequence>
<name>A0A514DD46_9VIRU</name>
<protein>
    <submittedName>
        <fullName evidence="1">Uncharacterized protein</fullName>
    </submittedName>
</protein>
<gene>
    <name evidence="1" type="ORF">H2RhizoLitter491231_000003</name>
</gene>
<dbReference type="EMBL" id="MN036294">
    <property type="protein sequence ID" value="QDH91532.1"/>
    <property type="molecule type" value="Genomic_RNA"/>
</dbReference>
<proteinExistence type="predicted"/>
<dbReference type="Pfam" id="PF22387">
    <property type="entry name" value="PhiCb5_coat"/>
    <property type="match status" value="1"/>
</dbReference>